<gene>
    <name evidence="2" type="ORF">DSL72_006731</name>
</gene>
<evidence type="ECO:0000256" key="1">
    <source>
        <dbReference type="SAM" id="MobiDB-lite"/>
    </source>
</evidence>
<dbReference type="Proteomes" id="UP000672032">
    <property type="component" value="Chromosome 7"/>
</dbReference>
<keyword evidence="3" id="KW-1185">Reference proteome</keyword>
<proteinExistence type="predicted"/>
<feature type="region of interest" description="Disordered" evidence="1">
    <location>
        <begin position="1"/>
        <end position="40"/>
    </location>
</feature>
<evidence type="ECO:0000313" key="2">
    <source>
        <dbReference type="EMBL" id="QSZ36848.1"/>
    </source>
</evidence>
<name>A0A8A3PN57_9HELO</name>
<organism evidence="2 3">
    <name type="scientific">Monilinia vaccinii-corymbosi</name>
    <dbReference type="NCBI Taxonomy" id="61207"/>
    <lineage>
        <taxon>Eukaryota</taxon>
        <taxon>Fungi</taxon>
        <taxon>Dikarya</taxon>
        <taxon>Ascomycota</taxon>
        <taxon>Pezizomycotina</taxon>
        <taxon>Leotiomycetes</taxon>
        <taxon>Helotiales</taxon>
        <taxon>Sclerotiniaceae</taxon>
        <taxon>Monilinia</taxon>
    </lineage>
</organism>
<sequence>MEEDKSQGGKEALNLGGDMEMGEGSSRREATFGAARTSKQIAARKLANKKRRKARKARQAEAGCKACHKSCKIRASGPPGMSQSLDNLRLDDEHMGGEEDEEIEDLLGRLDMGKDDDDDVCEGGFGGKRGIGRSGGSGGSSESGQGVA</sequence>
<accession>A0A8A3PN57</accession>
<feature type="region of interest" description="Disordered" evidence="1">
    <location>
        <begin position="111"/>
        <end position="148"/>
    </location>
</feature>
<dbReference type="AlphaFoldDB" id="A0A8A3PN57"/>
<protein>
    <submittedName>
        <fullName evidence="2">Uncharacterized protein</fullName>
    </submittedName>
</protein>
<feature type="compositionally biased region" description="Gly residues" evidence="1">
    <location>
        <begin position="123"/>
        <end position="148"/>
    </location>
</feature>
<evidence type="ECO:0000313" key="3">
    <source>
        <dbReference type="Proteomes" id="UP000672032"/>
    </source>
</evidence>
<dbReference type="EMBL" id="CP063411">
    <property type="protein sequence ID" value="QSZ36848.1"/>
    <property type="molecule type" value="Genomic_DNA"/>
</dbReference>
<reference evidence="2" key="1">
    <citation type="submission" date="2020-10" db="EMBL/GenBank/DDBJ databases">
        <title>Genome Sequence of Monilinia vaccinii-corymbosi Sheds Light on Mummy Berry Disease Infection of Blueberry and Mating Type.</title>
        <authorList>
            <person name="Yow A.G."/>
            <person name="Zhang Y."/>
            <person name="Bansal K."/>
            <person name="Eacker S.M."/>
            <person name="Sullivan S."/>
            <person name="Liachko I."/>
            <person name="Cubeta M.A."/>
            <person name="Rollins J.A."/>
            <person name="Ashrafi H."/>
        </authorList>
    </citation>
    <scope>NUCLEOTIDE SEQUENCE</scope>
    <source>
        <strain evidence="2">RL-1</strain>
    </source>
</reference>